<accession>A0ABR2AFH3</accession>
<evidence type="ECO:0000313" key="2">
    <source>
        <dbReference type="Proteomes" id="UP001396334"/>
    </source>
</evidence>
<dbReference type="Proteomes" id="UP001396334">
    <property type="component" value="Unassembled WGS sequence"/>
</dbReference>
<comment type="caution">
    <text evidence="1">The sequence shown here is derived from an EMBL/GenBank/DDBJ whole genome shotgun (WGS) entry which is preliminary data.</text>
</comment>
<proteinExistence type="predicted"/>
<name>A0ABR2AFH3_9ROSI</name>
<reference evidence="1 2" key="1">
    <citation type="journal article" date="2024" name="G3 (Bethesda)">
        <title>Genome assembly of Hibiscus sabdariffa L. provides insights into metabolisms of medicinal natural products.</title>
        <authorList>
            <person name="Kim T."/>
        </authorList>
    </citation>
    <scope>NUCLEOTIDE SEQUENCE [LARGE SCALE GENOMIC DNA]</scope>
    <source>
        <strain evidence="1">TK-2024</strain>
        <tissue evidence="1">Old leaves</tissue>
    </source>
</reference>
<gene>
    <name evidence="1" type="ORF">V6N11_014068</name>
</gene>
<organism evidence="1 2">
    <name type="scientific">Hibiscus sabdariffa</name>
    <name type="common">roselle</name>
    <dbReference type="NCBI Taxonomy" id="183260"/>
    <lineage>
        <taxon>Eukaryota</taxon>
        <taxon>Viridiplantae</taxon>
        <taxon>Streptophyta</taxon>
        <taxon>Embryophyta</taxon>
        <taxon>Tracheophyta</taxon>
        <taxon>Spermatophyta</taxon>
        <taxon>Magnoliopsida</taxon>
        <taxon>eudicotyledons</taxon>
        <taxon>Gunneridae</taxon>
        <taxon>Pentapetalae</taxon>
        <taxon>rosids</taxon>
        <taxon>malvids</taxon>
        <taxon>Malvales</taxon>
        <taxon>Malvaceae</taxon>
        <taxon>Malvoideae</taxon>
        <taxon>Hibiscus</taxon>
    </lineage>
</organism>
<sequence length="235" mass="26257">MRIQEHKKAEMDPASRRKTILLRLFQSTSSRISLLSLTWKEELTVRSQLFFKSTGVEGKRPTLYFSIPKSSISRPWPFEGAALSDLFFDFPGMSLSHEMKTALSSCIRTFLSSEPVQVQRSLIPSSIEEDLLRYDISSSTSPIVISVNFSYNMGFGFGTKEKPQYKEKEGLNSDTTCHAPALNLTQRAAPPNEQDFSLANDGSSRDLFTRFVAGKTTSGLNPPFPTLPLSLPCFP</sequence>
<dbReference type="EMBL" id="JBBPBN010000257">
    <property type="protein sequence ID" value="KAK8491944.1"/>
    <property type="molecule type" value="Genomic_DNA"/>
</dbReference>
<keyword evidence="2" id="KW-1185">Reference proteome</keyword>
<protein>
    <submittedName>
        <fullName evidence="1">Uncharacterized protein</fullName>
    </submittedName>
</protein>
<evidence type="ECO:0000313" key="1">
    <source>
        <dbReference type="EMBL" id="KAK8491944.1"/>
    </source>
</evidence>